<dbReference type="InterPro" id="IPR037038">
    <property type="entry name" value="HepT-like_sf"/>
</dbReference>
<dbReference type="SUPFAM" id="SSF81593">
    <property type="entry name" value="Nucleotidyltransferase substrate binding subunit/domain"/>
    <property type="match status" value="1"/>
</dbReference>
<comment type="similarity">
    <text evidence="4">Belongs to the HepT RNase toxin family.</text>
</comment>
<dbReference type="Proteomes" id="UP000594463">
    <property type="component" value="Chromosome"/>
</dbReference>
<dbReference type="RefSeq" id="WP_218112510.1">
    <property type="nucleotide sequence ID" value="NZ_CP065383.1"/>
</dbReference>
<dbReference type="PANTHER" id="PTHR33397">
    <property type="entry name" value="UPF0331 PROTEIN YUTE"/>
    <property type="match status" value="1"/>
</dbReference>
<dbReference type="Pfam" id="PF01934">
    <property type="entry name" value="HepT-like"/>
    <property type="match status" value="1"/>
</dbReference>
<evidence type="ECO:0000256" key="1">
    <source>
        <dbReference type="ARBA" id="ARBA00022649"/>
    </source>
</evidence>
<proteinExistence type="inferred from homology"/>
<dbReference type="Gene3D" id="1.20.120.580">
    <property type="entry name" value="bsu32300-like"/>
    <property type="match status" value="1"/>
</dbReference>
<dbReference type="NCBIfam" id="NF047751">
    <property type="entry name" value="HepT_toxin"/>
    <property type="match status" value="1"/>
</dbReference>
<keyword evidence="6" id="KW-1185">Reference proteome</keyword>
<dbReference type="GO" id="GO:0016787">
    <property type="term" value="F:hydrolase activity"/>
    <property type="evidence" value="ECO:0007669"/>
    <property type="project" value="UniProtKB-KW"/>
</dbReference>
<evidence type="ECO:0008006" key="7">
    <source>
        <dbReference type="Google" id="ProtNLM"/>
    </source>
</evidence>
<dbReference type="KEGG" id="alam:RT761_00501"/>
<dbReference type="AlphaFoldDB" id="A0A7T1F2H6"/>
<keyword evidence="2" id="KW-0540">Nuclease</keyword>
<evidence type="ECO:0000313" key="5">
    <source>
        <dbReference type="EMBL" id="QPM67300.1"/>
    </source>
</evidence>
<accession>A0A7T1F2H6</accession>
<dbReference type="GO" id="GO:0004540">
    <property type="term" value="F:RNA nuclease activity"/>
    <property type="evidence" value="ECO:0007669"/>
    <property type="project" value="InterPro"/>
</dbReference>
<dbReference type="InterPro" id="IPR052379">
    <property type="entry name" value="Type_VII_TA_RNase"/>
</dbReference>
<organism evidence="5 6">
    <name type="scientific">Atribacter laminatus</name>
    <dbReference type="NCBI Taxonomy" id="2847778"/>
    <lineage>
        <taxon>Bacteria</taxon>
        <taxon>Pseudomonadati</taxon>
        <taxon>Atribacterota</taxon>
        <taxon>Atribacteria</taxon>
        <taxon>Atribacterales</taxon>
        <taxon>Atribacteraceae</taxon>
        <taxon>Atribacter</taxon>
    </lineage>
</organism>
<evidence type="ECO:0000256" key="4">
    <source>
        <dbReference type="ARBA" id="ARBA00024207"/>
    </source>
</evidence>
<dbReference type="InterPro" id="IPR008201">
    <property type="entry name" value="HepT-like"/>
</dbReference>
<evidence type="ECO:0000256" key="3">
    <source>
        <dbReference type="ARBA" id="ARBA00022801"/>
    </source>
</evidence>
<evidence type="ECO:0000313" key="6">
    <source>
        <dbReference type="Proteomes" id="UP000594463"/>
    </source>
</evidence>
<evidence type="ECO:0000256" key="2">
    <source>
        <dbReference type="ARBA" id="ARBA00022722"/>
    </source>
</evidence>
<keyword evidence="1" id="KW-1277">Toxin-antitoxin system</keyword>
<reference evidence="5 6" key="1">
    <citation type="journal article" date="2021" name="Nat. Commun.">
        <title>Isolation of a member of the candidate phylum Atribacteria reveals a unique cell membrane structure.</title>
        <authorList>
            <person name="Taiki K."/>
            <person name="Nobu M.K."/>
            <person name="Kusada H."/>
            <person name="Meng X.-Y."/>
            <person name="Hosoki N."/>
            <person name="Uematsu K."/>
            <person name="Yoshioka H."/>
            <person name="Kamagata Y."/>
            <person name="Tamaki H."/>
        </authorList>
    </citation>
    <scope>NUCLEOTIDE SEQUENCE [LARGE SCALE GENOMIC DNA]</scope>
    <source>
        <strain evidence="5 6">RT761</strain>
    </source>
</reference>
<name>A0A7T1F2H6_ATRLM</name>
<protein>
    <recommendedName>
        <fullName evidence="7">DUF86 domain-containing protein</fullName>
    </recommendedName>
</protein>
<gene>
    <name evidence="5" type="ORF">RT761_00501</name>
</gene>
<dbReference type="GO" id="GO:0110001">
    <property type="term" value="C:toxin-antitoxin complex"/>
    <property type="evidence" value="ECO:0007669"/>
    <property type="project" value="InterPro"/>
</dbReference>
<keyword evidence="3" id="KW-0378">Hydrolase</keyword>
<sequence>MINKQFINERLLLINSFLKELQDLATLDKNSFLSQKRNVAAAESFLRRTLEAIFDIGRHILAKTDHIDLSIEYKSIARGLIEIGTVDNKLGEILTQMAGYRNRLVHMYNIISDEELYQVIQSNTKDIENFVSKIKKYLDTLKNEN</sequence>
<dbReference type="PANTHER" id="PTHR33397:SF3">
    <property type="entry name" value="MRNA NUCLEASE HEPT"/>
    <property type="match status" value="1"/>
</dbReference>
<dbReference type="EMBL" id="CP065383">
    <property type="protein sequence ID" value="QPM67300.1"/>
    <property type="molecule type" value="Genomic_DNA"/>
</dbReference>